<comment type="caution">
    <text evidence="2">The sequence shown here is derived from an EMBL/GenBank/DDBJ whole genome shotgun (WGS) entry which is preliminary data.</text>
</comment>
<accession>A0AAW5QZJ7</accession>
<reference evidence="2 3" key="1">
    <citation type="submission" date="2022-04" db="EMBL/GenBank/DDBJ databases">
        <authorList>
            <person name="Ye Y.-Q."/>
            <person name="Du Z.-J."/>
        </authorList>
    </citation>
    <scope>NUCLEOTIDE SEQUENCE [LARGE SCALE GENOMIC DNA]</scope>
    <source>
        <strain evidence="2 3">A6E488</strain>
    </source>
</reference>
<evidence type="ECO:0000313" key="3">
    <source>
        <dbReference type="Proteomes" id="UP001320898"/>
    </source>
</evidence>
<feature type="signal peptide" evidence="1">
    <location>
        <begin position="1"/>
        <end position="20"/>
    </location>
</feature>
<keyword evidence="1" id="KW-0732">Signal</keyword>
<organism evidence="2 3">
    <name type="scientific">Microbaculum marinisediminis</name>
    <dbReference type="NCBI Taxonomy" id="2931392"/>
    <lineage>
        <taxon>Bacteria</taxon>
        <taxon>Pseudomonadati</taxon>
        <taxon>Pseudomonadota</taxon>
        <taxon>Alphaproteobacteria</taxon>
        <taxon>Hyphomicrobiales</taxon>
        <taxon>Tepidamorphaceae</taxon>
        <taxon>Microbaculum</taxon>
    </lineage>
</organism>
<protein>
    <recommendedName>
        <fullName evidence="4">YpeB-like protein with protease inhibitory function</fullName>
    </recommendedName>
</protein>
<gene>
    <name evidence="2" type="ORF">MUB46_08310</name>
</gene>
<keyword evidence="3" id="KW-1185">Reference proteome</keyword>
<dbReference type="RefSeq" id="WP_261615419.1">
    <property type="nucleotide sequence ID" value="NZ_JALIDZ010000003.1"/>
</dbReference>
<evidence type="ECO:0000313" key="2">
    <source>
        <dbReference type="EMBL" id="MCT8971851.1"/>
    </source>
</evidence>
<sequence length="222" mass="22821">MKRLMTAIAALALATGVSGAMLFAPTPGLAHGPQQGSSWGGHGMGPGMMGGGYGGQQRWHDRGDCPYRDQSRRGSNRNMMGGGGHGPGMMGGGMMGPGMMGGGMMGGGGYGPGMRGQGMMGQGMMGGGMMGPGMMDGGMMGGGMMGWGPGVLRPLPEALSADDVRQMMERRLAWSRNPNLKVGAVEAKDDDTIEATVVTQDGSLVQTFKVDRSTGWMQPAEQ</sequence>
<dbReference type="AlphaFoldDB" id="A0AAW5QZJ7"/>
<dbReference type="EMBL" id="JALIDZ010000003">
    <property type="protein sequence ID" value="MCT8971851.1"/>
    <property type="molecule type" value="Genomic_DNA"/>
</dbReference>
<evidence type="ECO:0000256" key="1">
    <source>
        <dbReference type="SAM" id="SignalP"/>
    </source>
</evidence>
<dbReference type="Proteomes" id="UP001320898">
    <property type="component" value="Unassembled WGS sequence"/>
</dbReference>
<feature type="chain" id="PRO_5043689214" description="YpeB-like protein with protease inhibitory function" evidence="1">
    <location>
        <begin position="21"/>
        <end position="222"/>
    </location>
</feature>
<evidence type="ECO:0008006" key="4">
    <source>
        <dbReference type="Google" id="ProtNLM"/>
    </source>
</evidence>
<proteinExistence type="predicted"/>
<name>A0AAW5QZJ7_9HYPH</name>